<dbReference type="GO" id="GO:0004930">
    <property type="term" value="F:G protein-coupled receptor activity"/>
    <property type="evidence" value="ECO:0007669"/>
    <property type="project" value="UniProtKB-KW"/>
</dbReference>
<evidence type="ECO:0000256" key="1">
    <source>
        <dbReference type="ARBA" id="ARBA00002936"/>
    </source>
</evidence>
<feature type="transmembrane region" description="Helical" evidence="13">
    <location>
        <begin position="69"/>
        <end position="86"/>
    </location>
</feature>
<keyword evidence="6 13" id="KW-0552">Olfaction</keyword>
<name>A0A1S3F3Y8_DIPOR</name>
<evidence type="ECO:0000256" key="5">
    <source>
        <dbReference type="ARBA" id="ARBA00022692"/>
    </source>
</evidence>
<comment type="similarity">
    <text evidence="12">Belongs to the G-protein coupled receptor 1 family.</text>
</comment>
<keyword evidence="15" id="KW-1185">Reference proteome</keyword>
<comment type="function">
    <text evidence="1">Odorant receptor.</text>
</comment>
<evidence type="ECO:0000256" key="10">
    <source>
        <dbReference type="ARBA" id="ARBA00023170"/>
    </source>
</evidence>
<dbReference type="Gene3D" id="1.20.1070.10">
    <property type="entry name" value="Rhodopsin 7-helix transmembrane proteins"/>
    <property type="match status" value="1"/>
</dbReference>
<dbReference type="PROSITE" id="PS50262">
    <property type="entry name" value="G_PROTEIN_RECEP_F1_2"/>
    <property type="match status" value="1"/>
</dbReference>
<dbReference type="PRINTS" id="PR00237">
    <property type="entry name" value="GPCRRHODOPSN"/>
</dbReference>
<dbReference type="PANTHER" id="PTHR26452">
    <property type="entry name" value="OLFACTORY RECEPTOR"/>
    <property type="match status" value="1"/>
</dbReference>
<evidence type="ECO:0000256" key="11">
    <source>
        <dbReference type="ARBA" id="ARBA00023224"/>
    </source>
</evidence>
<dbReference type="FunFam" id="1.20.1070.10:FF:000037">
    <property type="entry name" value="Olfactory receptor"/>
    <property type="match status" value="1"/>
</dbReference>
<feature type="domain" description="G-protein coupled receptors family 1 profile" evidence="14">
    <location>
        <begin position="49"/>
        <end position="298"/>
    </location>
</feature>
<dbReference type="InterPro" id="IPR000276">
    <property type="entry name" value="GPCR_Rhodpsn"/>
</dbReference>
<evidence type="ECO:0000256" key="8">
    <source>
        <dbReference type="ARBA" id="ARBA00023040"/>
    </source>
</evidence>
<keyword evidence="10 12" id="KW-0675">Receptor</keyword>
<protein>
    <recommendedName>
        <fullName evidence="13">Olfactory receptor</fullName>
    </recommendedName>
</protein>
<keyword evidence="7 13" id="KW-1133">Transmembrane helix</keyword>
<evidence type="ECO:0000313" key="16">
    <source>
        <dbReference type="RefSeq" id="XP_012870930.1"/>
    </source>
</evidence>
<dbReference type="InterPro" id="IPR017452">
    <property type="entry name" value="GPCR_Rhodpsn_7TM"/>
</dbReference>
<keyword evidence="9 13" id="KW-0472">Membrane</keyword>
<feature type="transmembrane region" description="Helical" evidence="13">
    <location>
        <begin position="106"/>
        <end position="128"/>
    </location>
</feature>
<dbReference type="InParanoid" id="A0A1S3F3Y8"/>
<keyword evidence="11 12" id="KW-0807">Transducer</keyword>
<feature type="transmembrane region" description="Helical" evidence="13">
    <location>
        <begin position="208"/>
        <end position="229"/>
    </location>
</feature>
<organism evidence="15 16">
    <name type="scientific">Dipodomys ordii</name>
    <name type="common">Ord's kangaroo rat</name>
    <dbReference type="NCBI Taxonomy" id="10020"/>
    <lineage>
        <taxon>Eukaryota</taxon>
        <taxon>Metazoa</taxon>
        <taxon>Chordata</taxon>
        <taxon>Craniata</taxon>
        <taxon>Vertebrata</taxon>
        <taxon>Euteleostomi</taxon>
        <taxon>Mammalia</taxon>
        <taxon>Eutheria</taxon>
        <taxon>Euarchontoglires</taxon>
        <taxon>Glires</taxon>
        <taxon>Rodentia</taxon>
        <taxon>Castorimorpha</taxon>
        <taxon>Heteromyidae</taxon>
        <taxon>Dipodomyinae</taxon>
        <taxon>Dipodomys</taxon>
    </lineage>
</organism>
<feature type="transmembrane region" description="Helical" evidence="13">
    <location>
        <begin position="280"/>
        <end position="300"/>
    </location>
</feature>
<feature type="transmembrane region" description="Helical" evidence="13">
    <location>
        <begin position="33"/>
        <end position="57"/>
    </location>
</feature>
<dbReference type="GO" id="GO:0005886">
    <property type="term" value="C:plasma membrane"/>
    <property type="evidence" value="ECO:0007669"/>
    <property type="project" value="UniProtKB-SubCell"/>
</dbReference>
<feature type="transmembrane region" description="Helical" evidence="13">
    <location>
        <begin position="148"/>
        <end position="166"/>
    </location>
</feature>
<dbReference type="PRINTS" id="PR00245">
    <property type="entry name" value="OLFACTORYR"/>
</dbReference>
<dbReference type="InterPro" id="IPR050516">
    <property type="entry name" value="Olfactory_GPCR"/>
</dbReference>
<reference evidence="16" key="1">
    <citation type="submission" date="2025-08" db="UniProtKB">
        <authorList>
            <consortium name="RefSeq"/>
        </authorList>
    </citation>
    <scope>IDENTIFICATION</scope>
    <source>
        <tissue evidence="16">Kidney</tissue>
    </source>
</reference>
<dbReference type="SUPFAM" id="SSF81321">
    <property type="entry name" value="Family A G protein-coupled receptor-like"/>
    <property type="match status" value="1"/>
</dbReference>
<accession>A0A1S3F3Y8</accession>
<dbReference type="RefSeq" id="XP_012870930.1">
    <property type="nucleotide sequence ID" value="XM_013015476.1"/>
</dbReference>
<evidence type="ECO:0000259" key="14">
    <source>
        <dbReference type="PROSITE" id="PS50262"/>
    </source>
</evidence>
<evidence type="ECO:0000256" key="9">
    <source>
        <dbReference type="ARBA" id="ARBA00023136"/>
    </source>
</evidence>
<evidence type="ECO:0000256" key="13">
    <source>
        <dbReference type="RuleBase" id="RU363047"/>
    </source>
</evidence>
<dbReference type="AlphaFoldDB" id="A0A1S3F3Y8"/>
<dbReference type="OrthoDB" id="6151005at2759"/>
<evidence type="ECO:0000256" key="2">
    <source>
        <dbReference type="ARBA" id="ARBA00004651"/>
    </source>
</evidence>
<evidence type="ECO:0000256" key="7">
    <source>
        <dbReference type="ARBA" id="ARBA00022989"/>
    </source>
</evidence>
<evidence type="ECO:0000256" key="4">
    <source>
        <dbReference type="ARBA" id="ARBA00022606"/>
    </source>
</evidence>
<dbReference type="Proteomes" id="UP000081671">
    <property type="component" value="Unplaced"/>
</dbReference>
<keyword evidence="3 13" id="KW-1003">Cell membrane</keyword>
<evidence type="ECO:0000313" key="15">
    <source>
        <dbReference type="Proteomes" id="UP000081671"/>
    </source>
</evidence>
<dbReference type="InterPro" id="IPR000725">
    <property type="entry name" value="Olfact_rcpt"/>
</dbReference>
<dbReference type="GO" id="GO:0004984">
    <property type="term" value="F:olfactory receptor activity"/>
    <property type="evidence" value="ECO:0007669"/>
    <property type="project" value="InterPro"/>
</dbReference>
<dbReference type="GeneID" id="105985065"/>
<dbReference type="PROSITE" id="PS00237">
    <property type="entry name" value="G_PROTEIN_RECEP_F1_1"/>
    <property type="match status" value="1"/>
</dbReference>
<dbReference type="CDD" id="cd15227">
    <property type="entry name" value="7tmA_OR14-like"/>
    <property type="match status" value="1"/>
</dbReference>
<evidence type="ECO:0000256" key="6">
    <source>
        <dbReference type="ARBA" id="ARBA00022725"/>
    </source>
</evidence>
<feature type="transmembrane region" description="Helical" evidence="13">
    <location>
        <begin position="250"/>
        <end position="268"/>
    </location>
</feature>
<sequence length="318" mass="35710">MNNLTAQMDTMTNLTVDTDFFLTQLSDDKQLQVFHGFLFLLIYLEALMGNLLIFILVTVDRCLHTPMYFFLKNLAFLDAGFISVTVPNLILNSFTHRSNISLPGCIFQVFLVVTFAGSELGILIAMSYDRYVAICHPLNYDVIMKKEICTQMVVTSWLLGSLFGLLHTAGTFSLSFCGSRKLPQFFCDVPSLLKISCSKKHVTTDVTVAIGALFGLFGFVCIGYSYGYIFQTVLRVHSLQGHSKAFSTCVPHLIVVITFLVTAVFAYLKPVSDSPHLVDFLASIFYSVMPPSLNPLIYSLRNKDIKAALWKFLWKLNH</sequence>
<gene>
    <name evidence="16" type="primary">LOC105985065</name>
</gene>
<dbReference type="Pfam" id="PF13853">
    <property type="entry name" value="7tm_4"/>
    <property type="match status" value="1"/>
</dbReference>
<evidence type="ECO:0000256" key="3">
    <source>
        <dbReference type="ARBA" id="ARBA00022475"/>
    </source>
</evidence>
<proteinExistence type="inferred from homology"/>
<keyword evidence="5 12" id="KW-0812">Transmembrane</keyword>
<evidence type="ECO:0000256" key="12">
    <source>
        <dbReference type="RuleBase" id="RU000688"/>
    </source>
</evidence>
<comment type="subcellular location">
    <subcellularLocation>
        <location evidence="2 13">Cell membrane</location>
        <topology evidence="2 13">Multi-pass membrane protein</topology>
    </subcellularLocation>
</comment>
<keyword evidence="8 12" id="KW-0297">G-protein coupled receptor</keyword>
<keyword evidence="4 13" id="KW-0716">Sensory transduction</keyword>
<dbReference type="KEGG" id="dord:105985065"/>